<reference evidence="6 7" key="1">
    <citation type="submission" date="2023-04" db="EMBL/GenBank/DDBJ databases">
        <title>Genome of Basidiobolus ranarum AG-B5.</title>
        <authorList>
            <person name="Stajich J.E."/>
            <person name="Carter-House D."/>
            <person name="Gryganskyi A."/>
        </authorList>
    </citation>
    <scope>NUCLEOTIDE SEQUENCE [LARGE SCALE GENOMIC DNA]</scope>
    <source>
        <strain evidence="6 7">AG-B5</strain>
    </source>
</reference>
<feature type="transmembrane region" description="Helical" evidence="5">
    <location>
        <begin position="126"/>
        <end position="148"/>
    </location>
</feature>
<feature type="transmembrane region" description="Helical" evidence="5">
    <location>
        <begin position="263"/>
        <end position="286"/>
    </location>
</feature>
<protein>
    <recommendedName>
        <fullName evidence="8">G-protein coupled receptors family 1 profile domain-containing protein</fullName>
    </recommendedName>
</protein>
<feature type="transmembrane region" description="Helical" evidence="5">
    <location>
        <begin position="168"/>
        <end position="187"/>
    </location>
</feature>
<feature type="transmembrane region" description="Helical" evidence="5">
    <location>
        <begin position="15"/>
        <end position="40"/>
    </location>
</feature>
<accession>A0ABR2WW01</accession>
<keyword evidence="3 5" id="KW-1133">Transmembrane helix</keyword>
<dbReference type="PANTHER" id="PTHR23112">
    <property type="entry name" value="G PROTEIN-COUPLED RECEPTOR 157-RELATED"/>
    <property type="match status" value="1"/>
</dbReference>
<feature type="transmembrane region" description="Helical" evidence="5">
    <location>
        <begin position="96"/>
        <end position="114"/>
    </location>
</feature>
<proteinExistence type="predicted"/>
<comment type="caution">
    <text evidence="6">The sequence shown here is derived from an EMBL/GenBank/DDBJ whole genome shotgun (WGS) entry which is preliminary data.</text>
</comment>
<evidence type="ECO:0000256" key="5">
    <source>
        <dbReference type="SAM" id="Phobius"/>
    </source>
</evidence>
<evidence type="ECO:0008006" key="8">
    <source>
        <dbReference type="Google" id="ProtNLM"/>
    </source>
</evidence>
<evidence type="ECO:0000313" key="7">
    <source>
        <dbReference type="Proteomes" id="UP001479436"/>
    </source>
</evidence>
<evidence type="ECO:0000256" key="1">
    <source>
        <dbReference type="ARBA" id="ARBA00004141"/>
    </source>
</evidence>
<evidence type="ECO:0000313" key="6">
    <source>
        <dbReference type="EMBL" id="KAK9765656.1"/>
    </source>
</evidence>
<sequence>MDTLLNRLLSTTIDIVQVTSICSTVATGFVVITGISLLSTRRQITNKVSFKLALFVAFYELVFHIANIVNTHVLVYSMAPTISCRVIRSVANFSKLMAVFTTATIAYNLDMILIRQRNEVKRAQLWYVPFALSIALVITLICSIYSIATGVCWLADFALNPSAGWIQWLSSYLWMLLGLVYSLYVVIRVIRLLGRHETDMHMTMEKYGRTISQKLRRVSFRITMYVVVPILTFLPSILSFTIQTIGYSVASPVYKKYISTLDAIVWIIAELLASSTGVLTALVFVFDPVVTAALVDFLEYAKDRLKCNRGQTNSV</sequence>
<keyword evidence="4 5" id="KW-0472">Membrane</keyword>
<dbReference type="Gene3D" id="1.20.1070.10">
    <property type="entry name" value="Rhodopsin 7-helix transmembrane proteins"/>
    <property type="match status" value="1"/>
</dbReference>
<keyword evidence="7" id="KW-1185">Reference proteome</keyword>
<dbReference type="Proteomes" id="UP001479436">
    <property type="component" value="Unassembled WGS sequence"/>
</dbReference>
<evidence type="ECO:0000256" key="3">
    <source>
        <dbReference type="ARBA" id="ARBA00022989"/>
    </source>
</evidence>
<evidence type="ECO:0000256" key="4">
    <source>
        <dbReference type="ARBA" id="ARBA00023136"/>
    </source>
</evidence>
<gene>
    <name evidence="6" type="ORF">K7432_005827</name>
</gene>
<comment type="subcellular location">
    <subcellularLocation>
        <location evidence="1">Membrane</location>
        <topology evidence="1">Multi-pass membrane protein</topology>
    </subcellularLocation>
</comment>
<dbReference type="PANTHER" id="PTHR23112:SF0">
    <property type="entry name" value="TRANSMEMBRANE PROTEIN 116"/>
    <property type="match status" value="1"/>
</dbReference>
<evidence type="ECO:0000256" key="2">
    <source>
        <dbReference type="ARBA" id="ARBA00022692"/>
    </source>
</evidence>
<name>A0ABR2WW01_9FUNG</name>
<organism evidence="6 7">
    <name type="scientific">Basidiobolus ranarum</name>
    <dbReference type="NCBI Taxonomy" id="34480"/>
    <lineage>
        <taxon>Eukaryota</taxon>
        <taxon>Fungi</taxon>
        <taxon>Fungi incertae sedis</taxon>
        <taxon>Zoopagomycota</taxon>
        <taxon>Entomophthoromycotina</taxon>
        <taxon>Basidiobolomycetes</taxon>
        <taxon>Basidiobolales</taxon>
        <taxon>Basidiobolaceae</taxon>
        <taxon>Basidiobolus</taxon>
    </lineage>
</organism>
<dbReference type="EMBL" id="JASJQH010000240">
    <property type="protein sequence ID" value="KAK9765656.1"/>
    <property type="molecule type" value="Genomic_DNA"/>
</dbReference>
<feature type="transmembrane region" description="Helical" evidence="5">
    <location>
        <begin position="222"/>
        <end position="243"/>
    </location>
</feature>
<keyword evidence="2 5" id="KW-0812">Transmembrane</keyword>
<feature type="transmembrane region" description="Helical" evidence="5">
    <location>
        <begin position="52"/>
        <end position="76"/>
    </location>
</feature>